<keyword evidence="9" id="KW-0238">DNA-binding</keyword>
<evidence type="ECO:0000259" key="12">
    <source>
        <dbReference type="Pfam" id="PF02767"/>
    </source>
</evidence>
<organism evidence="14 15">
    <name type="scientific">Paenibacillus pabuli</name>
    <dbReference type="NCBI Taxonomy" id="1472"/>
    <lineage>
        <taxon>Bacteria</taxon>
        <taxon>Bacillati</taxon>
        <taxon>Bacillota</taxon>
        <taxon>Bacilli</taxon>
        <taxon>Bacillales</taxon>
        <taxon>Paenibacillaceae</taxon>
        <taxon>Paenibacillus</taxon>
    </lineage>
</organism>
<comment type="function">
    <text evidence="10">Confers DNA tethering and processivity to DNA polymerases and other proteins. Acts as a clamp, forming a ring around DNA (a reaction catalyzed by the clamp-loading complex) which diffuses in an ATP-independent manner freely and bidirectionally along dsDNA. Initially characterized for its ability to contact the catalytic subunit of DNA polymerase III (Pol III), a complex, multichain enzyme responsible for most of the replicative synthesis in bacteria; Pol III exhibits 3'-5' exonuclease proofreading activity. The beta chain is required for initiation of replication as well as for processivity of DNA replication.</text>
</comment>
<evidence type="ECO:0000313" key="15">
    <source>
        <dbReference type="Proteomes" id="UP000247078"/>
    </source>
</evidence>
<keyword evidence="8 10" id="KW-0239">DNA-directed DNA polymerase</keyword>
<dbReference type="EMBL" id="QGTZ01000011">
    <property type="protein sequence ID" value="PWW36142.1"/>
    <property type="molecule type" value="Genomic_DNA"/>
</dbReference>
<protein>
    <recommendedName>
        <fullName evidence="3 10">Beta sliding clamp</fullName>
    </recommendedName>
</protein>
<dbReference type="Proteomes" id="UP000247078">
    <property type="component" value="Unassembled WGS sequence"/>
</dbReference>
<dbReference type="Pfam" id="PF00712">
    <property type="entry name" value="DNA_pol3_beta"/>
    <property type="match status" value="1"/>
</dbReference>
<dbReference type="GO" id="GO:0009360">
    <property type="term" value="C:DNA polymerase III complex"/>
    <property type="evidence" value="ECO:0007669"/>
    <property type="project" value="InterPro"/>
</dbReference>
<evidence type="ECO:0000256" key="8">
    <source>
        <dbReference type="ARBA" id="ARBA00022932"/>
    </source>
</evidence>
<evidence type="ECO:0000256" key="2">
    <source>
        <dbReference type="ARBA" id="ARBA00010752"/>
    </source>
</evidence>
<dbReference type="Pfam" id="PF02767">
    <property type="entry name" value="DNA_pol3_beta_2"/>
    <property type="match status" value="1"/>
</dbReference>
<dbReference type="PANTHER" id="PTHR30478">
    <property type="entry name" value="DNA POLYMERASE III SUBUNIT BETA"/>
    <property type="match status" value="1"/>
</dbReference>
<accession>A0A855Y218</accession>
<gene>
    <name evidence="14" type="ORF">DET56_111175</name>
</gene>
<evidence type="ECO:0000256" key="7">
    <source>
        <dbReference type="ARBA" id="ARBA00022705"/>
    </source>
</evidence>
<dbReference type="InterPro" id="IPR022635">
    <property type="entry name" value="DNA_polIII_beta_C"/>
</dbReference>
<comment type="similarity">
    <text evidence="2 10">Belongs to the beta sliding clamp family.</text>
</comment>
<name>A0A855Y218_9BACL</name>
<keyword evidence="4 10" id="KW-0963">Cytoplasm</keyword>
<comment type="subcellular location">
    <subcellularLocation>
        <location evidence="1 10">Cytoplasm</location>
    </subcellularLocation>
</comment>
<evidence type="ECO:0000256" key="1">
    <source>
        <dbReference type="ARBA" id="ARBA00004496"/>
    </source>
</evidence>
<dbReference type="InterPro" id="IPR046938">
    <property type="entry name" value="DNA_clamp_sf"/>
</dbReference>
<evidence type="ECO:0000256" key="5">
    <source>
        <dbReference type="ARBA" id="ARBA00022679"/>
    </source>
</evidence>
<dbReference type="PANTHER" id="PTHR30478:SF0">
    <property type="entry name" value="BETA SLIDING CLAMP"/>
    <property type="match status" value="1"/>
</dbReference>
<keyword evidence="7 10" id="KW-0235">DNA replication</keyword>
<dbReference type="GO" id="GO:0005737">
    <property type="term" value="C:cytoplasm"/>
    <property type="evidence" value="ECO:0007669"/>
    <property type="project" value="UniProtKB-SubCell"/>
</dbReference>
<dbReference type="CDD" id="cd00140">
    <property type="entry name" value="beta_clamp"/>
    <property type="match status" value="1"/>
</dbReference>
<evidence type="ECO:0000256" key="6">
    <source>
        <dbReference type="ARBA" id="ARBA00022695"/>
    </source>
</evidence>
<reference evidence="14 15" key="1">
    <citation type="submission" date="2018-05" db="EMBL/GenBank/DDBJ databases">
        <title>Freshwater and sediment microbial communities from various areas in North America, analyzing microbe dynamics in response to fracking.</title>
        <authorList>
            <person name="Lamendella R."/>
        </authorList>
    </citation>
    <scope>NUCLEOTIDE SEQUENCE [LARGE SCALE GENOMIC DNA]</scope>
    <source>
        <strain evidence="14 15">DB-3</strain>
    </source>
</reference>
<dbReference type="InterPro" id="IPR022637">
    <property type="entry name" value="DNA_polIII_beta_cen"/>
</dbReference>
<evidence type="ECO:0000256" key="4">
    <source>
        <dbReference type="ARBA" id="ARBA00022490"/>
    </source>
</evidence>
<evidence type="ECO:0000259" key="11">
    <source>
        <dbReference type="Pfam" id="PF00712"/>
    </source>
</evidence>
<proteinExistence type="inferred from homology"/>
<comment type="subunit">
    <text evidence="10">Forms a ring-shaped head-to-tail homodimer around DNA.</text>
</comment>
<evidence type="ECO:0000313" key="14">
    <source>
        <dbReference type="EMBL" id="PWW36142.1"/>
    </source>
</evidence>
<keyword evidence="6 10" id="KW-0548">Nucleotidyltransferase</keyword>
<evidence type="ECO:0000256" key="10">
    <source>
        <dbReference type="PIRNR" id="PIRNR000804"/>
    </source>
</evidence>
<dbReference type="Gene3D" id="3.10.150.10">
    <property type="entry name" value="DNA Polymerase III, subunit A, domain 2"/>
    <property type="match status" value="1"/>
</dbReference>
<sequence>MNKLLVHLSRDLLSKSIQHVFKALSNNSQGVLSGLYIYAGSKEVVFSGSNASLTVQHRACITDKYKIHIVKEGSIVCPAKYLYEIIRKLDDGNVVLEVNEQLLLSITSGNTRVCLSGMSPIDYPFIPTTYHQYTGKSIDVSSSLLKSLIKQVVVAVSTSEAKPILTGVSLEVQGNQLTMVATDGVIRMASRSICIENRREFFGSAVIPGVNLMEIVKLLDDEGDGMVTIQLSHHEIRFITQNQIIESVLIEGLYPSTRNLVPTTYVSEIILNIKSFRQVIDRVFVLAEHHLITIHVSEKRMELISSTSEIGDVRDELLLEDKNGENFNITINGKYLVSTLRCIESDSIRIRYAGTKSPLVLLPASDNNTWLFLLNPVMTRINDRFKNII</sequence>
<dbReference type="GO" id="GO:0006271">
    <property type="term" value="P:DNA strand elongation involved in DNA replication"/>
    <property type="evidence" value="ECO:0007669"/>
    <property type="project" value="TreeGrafter"/>
</dbReference>
<dbReference type="InterPro" id="IPR001001">
    <property type="entry name" value="DNA_polIII_beta"/>
</dbReference>
<feature type="domain" description="DNA polymerase III beta sliding clamp C-terminal" evidence="13">
    <location>
        <begin position="259"/>
        <end position="368"/>
    </location>
</feature>
<evidence type="ECO:0000256" key="9">
    <source>
        <dbReference type="ARBA" id="ARBA00023125"/>
    </source>
</evidence>
<dbReference type="NCBIfam" id="TIGR00663">
    <property type="entry name" value="dnan"/>
    <property type="match status" value="1"/>
</dbReference>
<dbReference type="Gene3D" id="3.70.10.10">
    <property type="match status" value="1"/>
</dbReference>
<dbReference type="GO" id="GO:0003677">
    <property type="term" value="F:DNA binding"/>
    <property type="evidence" value="ECO:0007669"/>
    <property type="project" value="UniProtKB-UniRule"/>
</dbReference>
<feature type="domain" description="DNA polymerase III beta sliding clamp N-terminal" evidence="11">
    <location>
        <begin position="8"/>
        <end position="126"/>
    </location>
</feature>
<evidence type="ECO:0000256" key="3">
    <source>
        <dbReference type="ARBA" id="ARBA00021035"/>
    </source>
</evidence>
<keyword evidence="5 10" id="KW-0808">Transferase</keyword>
<comment type="caution">
    <text evidence="14">The sequence shown here is derived from an EMBL/GenBank/DDBJ whole genome shotgun (WGS) entry which is preliminary data.</text>
</comment>
<evidence type="ECO:0000259" key="13">
    <source>
        <dbReference type="Pfam" id="PF02768"/>
    </source>
</evidence>
<dbReference type="PIRSF" id="PIRSF000804">
    <property type="entry name" value="DNA_pol_III_b"/>
    <property type="match status" value="1"/>
</dbReference>
<dbReference type="GO" id="GO:0003887">
    <property type="term" value="F:DNA-directed DNA polymerase activity"/>
    <property type="evidence" value="ECO:0007669"/>
    <property type="project" value="UniProtKB-UniRule"/>
</dbReference>
<dbReference type="Pfam" id="PF02768">
    <property type="entry name" value="DNA_pol3_beta_3"/>
    <property type="match status" value="1"/>
</dbReference>
<dbReference type="InterPro" id="IPR022634">
    <property type="entry name" value="DNA_polIII_beta_N"/>
</dbReference>
<dbReference type="GO" id="GO:0008408">
    <property type="term" value="F:3'-5' exonuclease activity"/>
    <property type="evidence" value="ECO:0007669"/>
    <property type="project" value="InterPro"/>
</dbReference>
<dbReference type="SUPFAM" id="SSF55979">
    <property type="entry name" value="DNA clamp"/>
    <property type="match status" value="3"/>
</dbReference>
<dbReference type="AlphaFoldDB" id="A0A855Y218"/>
<dbReference type="SMART" id="SM00480">
    <property type="entry name" value="POL3Bc"/>
    <property type="match status" value="1"/>
</dbReference>
<feature type="domain" description="DNA polymerase III beta sliding clamp central" evidence="12">
    <location>
        <begin position="140"/>
        <end position="255"/>
    </location>
</feature>